<evidence type="ECO:0000313" key="3">
    <source>
        <dbReference type="Proteomes" id="UP000031599"/>
    </source>
</evidence>
<evidence type="ECO:0000256" key="1">
    <source>
        <dbReference type="SAM" id="MobiDB-lite"/>
    </source>
</evidence>
<sequence>MLALAPGQVLAHPPASVRTPVDWSDAPCVTIVDRSQDPVALLDYDIPQEDVPDLVDEPLDSHTHQFFGFCRDHDLDERLPNWINLLDVETAEMFGLGTQDAVDPSRDILDSAAQWAGCFTRITPDDPRIPISFEAAAEPVVWDTSALAAGTWVVEGYTYEPWFNLWSPHPGVFKIVDDPDPAASPPAAALLFEEQTVFVGAPVEISGCVDAMDGSTMSLSWVEASTGDPQWQVFEADLPARNGSFELTWEAPQAAASRSMLIKLDVTDPLGREWTAHGFARIGVIAGIGGDGDGDEDTGDEGNGTDETGAETGPGLADDAGASGCGCTSEPRGGAPMLWPFAGLLLLGWRRRPALARGAPVGSDAAPSGLS</sequence>
<dbReference type="InterPro" id="IPR024038">
    <property type="entry name" value="MYXO-CTERM"/>
</dbReference>
<reference evidence="2 3" key="1">
    <citation type="submission" date="2014-12" db="EMBL/GenBank/DDBJ databases">
        <title>Genome assembly of Enhygromyxa salina DSM 15201.</title>
        <authorList>
            <person name="Sharma G."/>
            <person name="Subramanian S."/>
        </authorList>
    </citation>
    <scope>NUCLEOTIDE SEQUENCE [LARGE SCALE GENOMIC DNA]</scope>
    <source>
        <strain evidence="2 3">DSM 15201</strain>
    </source>
</reference>
<name>A0A0C1ZJW6_9BACT</name>
<gene>
    <name evidence="2" type="ORF">DB30_02787</name>
</gene>
<protein>
    <submittedName>
        <fullName evidence="2">Uncharacterized protein</fullName>
    </submittedName>
</protein>
<dbReference type="EMBL" id="JMCC02000020">
    <property type="protein sequence ID" value="KIG17754.1"/>
    <property type="molecule type" value="Genomic_DNA"/>
</dbReference>
<dbReference type="NCBIfam" id="TIGR03901">
    <property type="entry name" value="MYXO-CTERM"/>
    <property type="match status" value="1"/>
</dbReference>
<organism evidence="2 3">
    <name type="scientific">Enhygromyxa salina</name>
    <dbReference type="NCBI Taxonomy" id="215803"/>
    <lineage>
        <taxon>Bacteria</taxon>
        <taxon>Pseudomonadati</taxon>
        <taxon>Myxococcota</taxon>
        <taxon>Polyangia</taxon>
        <taxon>Nannocystales</taxon>
        <taxon>Nannocystaceae</taxon>
        <taxon>Enhygromyxa</taxon>
    </lineage>
</organism>
<feature type="region of interest" description="Disordered" evidence="1">
    <location>
        <begin position="289"/>
        <end position="328"/>
    </location>
</feature>
<evidence type="ECO:0000313" key="2">
    <source>
        <dbReference type="EMBL" id="KIG17754.1"/>
    </source>
</evidence>
<dbReference type="AlphaFoldDB" id="A0A0C1ZJW6"/>
<accession>A0A0C1ZJW6</accession>
<dbReference type="NCBIfam" id="TIGR03382">
    <property type="entry name" value="GC_trans_RRR"/>
    <property type="match status" value="1"/>
</dbReference>
<dbReference type="InterPro" id="IPR017756">
    <property type="entry name" value="TM_Gly-Cys-Arg_CS"/>
</dbReference>
<dbReference type="Proteomes" id="UP000031599">
    <property type="component" value="Unassembled WGS sequence"/>
</dbReference>
<proteinExistence type="predicted"/>
<comment type="caution">
    <text evidence="2">The sequence shown here is derived from an EMBL/GenBank/DDBJ whole genome shotgun (WGS) entry which is preliminary data.</text>
</comment>
<feature type="compositionally biased region" description="Acidic residues" evidence="1">
    <location>
        <begin position="292"/>
        <end position="304"/>
    </location>
</feature>